<evidence type="ECO:0000256" key="5">
    <source>
        <dbReference type="ARBA" id="ARBA00022840"/>
    </source>
</evidence>
<name>A0A521AS63_SACCC</name>
<gene>
    <name evidence="10" type="ORF">SAMN06265379_101355</name>
</gene>
<dbReference type="InterPro" id="IPR027417">
    <property type="entry name" value="P-loop_NTPase"/>
</dbReference>
<dbReference type="InterPro" id="IPR003593">
    <property type="entry name" value="AAA+_ATPase"/>
</dbReference>
<feature type="transmembrane region" description="Helical" evidence="8">
    <location>
        <begin position="724"/>
        <end position="746"/>
    </location>
</feature>
<feature type="transmembrane region" description="Helical" evidence="8">
    <location>
        <begin position="622"/>
        <end position="647"/>
    </location>
</feature>
<evidence type="ECO:0000256" key="2">
    <source>
        <dbReference type="ARBA" id="ARBA00022448"/>
    </source>
</evidence>
<dbReference type="PROSITE" id="PS00211">
    <property type="entry name" value="ABC_TRANSPORTER_1"/>
    <property type="match status" value="1"/>
</dbReference>
<dbReference type="RefSeq" id="WP_142531744.1">
    <property type="nucleotide sequence ID" value="NZ_FXTB01000001.1"/>
</dbReference>
<feature type="transmembrane region" description="Helical" evidence="8">
    <location>
        <begin position="696"/>
        <end position="717"/>
    </location>
</feature>
<sequence length="987" mass="113792">MELYFKHDTLKIIAELFGLFRDNKVVSECAECSHLDQYMSVRFSQRVRMQMLDYYNDFVLQLKHNQSEDYYHNQLLKCLEHLYGELSKNQKMELYVALLIYVVDTQVITGDSKNSYRATQQLKLVSKVFELDEGETASVANFVRNNLSFEVNSKRLIVVGNFSRVSLRSFRMFHKTDLKGKLMAHYVPSMSSFLIKYTGNGQLQLNKQVIFPQRTYPFSPGGLIEAEDMCPLYFSDLQDAYDKEKKSGLELVARSIEKTFSGTNLGVKELSFKVKSGQLMAVMGGSGTGKTTLFNILSGVALPDKGKVYLNGYDLHHNLAQLKKHLGYVPQEDLLIEELTVAQNLAYSARLCRNDLSSKELECLIIDTLNNFELNGISGLKVGSPLDKVISGGQRKRLNIALELIRRPDVLFVDEPTSGLSSSDALLVVKLLKKIANMGNIVIVNIHQPTSDLFVLFDRLLILDEKGYAAYYGNPFSAASYFKKQLNLVDSINDDSLKYGQCNPEQVINLLQYRKLSKNGELTGQREFESTHWHKLFIENAVEEEITKNTNLGKPLTSIPTKLKQFWIYLKRNIDTRKTDLEYLALIFLGAPILAFMMAFFLKSTDLFTQEYRFIDNVNLPAYLFISVVVALFLGLILSSGEIYRDLKVIKRESFLNLSAFSYLNSKVVYVAVVNAVQILLFVWVGNSILEIKGLFFRYFIILWLTAMASSLMGLYISARFKTILSIYITIPFLLIPQILLAGAILDFDKMHHSLASDRYVPIYANLALSRWAYEALMVLQFTENKYDEGLNDLLIEQSKLSYHANFFVPKMETLLVELNKSSAQKTETEILGLLKQLKVQFPQLAKQTDKLHVVPIHRQELQQFLMLLKKWLRSNLNKLHQKVEQQRLEKGYRYPKTDYFNQKLSDFMLKTNDFNKYVYRNGQMLRKFQPGYHVTGNKWGRSHYYAPYKTIAQVKVKTWMYNMYVLIAFCIFIYLLIYLHLVRNKF</sequence>
<dbReference type="Gene3D" id="3.40.50.300">
    <property type="entry name" value="P-loop containing nucleotide triphosphate hydrolases"/>
    <property type="match status" value="1"/>
</dbReference>
<proteinExistence type="predicted"/>
<evidence type="ECO:0000256" key="7">
    <source>
        <dbReference type="ARBA" id="ARBA00023136"/>
    </source>
</evidence>
<evidence type="ECO:0000313" key="11">
    <source>
        <dbReference type="Proteomes" id="UP000319040"/>
    </source>
</evidence>
<accession>A0A521AS63</accession>
<dbReference type="AlphaFoldDB" id="A0A521AS63"/>
<keyword evidence="3 8" id="KW-0812">Transmembrane</keyword>
<dbReference type="GO" id="GO:0016887">
    <property type="term" value="F:ATP hydrolysis activity"/>
    <property type="evidence" value="ECO:0007669"/>
    <property type="project" value="InterPro"/>
</dbReference>
<dbReference type="InterPro" id="IPR013525">
    <property type="entry name" value="ABC2_TM"/>
</dbReference>
<organism evidence="10 11">
    <name type="scientific">Saccharicrinis carchari</name>
    <dbReference type="NCBI Taxonomy" id="1168039"/>
    <lineage>
        <taxon>Bacteria</taxon>
        <taxon>Pseudomonadati</taxon>
        <taxon>Bacteroidota</taxon>
        <taxon>Bacteroidia</taxon>
        <taxon>Marinilabiliales</taxon>
        <taxon>Marinilabiliaceae</taxon>
        <taxon>Saccharicrinis</taxon>
    </lineage>
</organism>
<keyword evidence="7 8" id="KW-0472">Membrane</keyword>
<dbReference type="Pfam" id="PF00005">
    <property type="entry name" value="ABC_tran"/>
    <property type="match status" value="1"/>
</dbReference>
<reference evidence="10 11" key="1">
    <citation type="submission" date="2017-05" db="EMBL/GenBank/DDBJ databases">
        <authorList>
            <person name="Varghese N."/>
            <person name="Submissions S."/>
        </authorList>
    </citation>
    <scope>NUCLEOTIDE SEQUENCE [LARGE SCALE GENOMIC DNA]</scope>
    <source>
        <strain evidence="10 11">DSM 27040</strain>
    </source>
</reference>
<dbReference type="InterPro" id="IPR017871">
    <property type="entry name" value="ABC_transporter-like_CS"/>
</dbReference>
<dbReference type="Pfam" id="PF01061">
    <property type="entry name" value="ABC2_membrane"/>
    <property type="match status" value="1"/>
</dbReference>
<dbReference type="PANTHER" id="PTHR48041:SF139">
    <property type="entry name" value="PROTEIN SCARLET"/>
    <property type="match status" value="1"/>
</dbReference>
<evidence type="ECO:0000256" key="6">
    <source>
        <dbReference type="ARBA" id="ARBA00022989"/>
    </source>
</evidence>
<evidence type="ECO:0000256" key="8">
    <source>
        <dbReference type="SAM" id="Phobius"/>
    </source>
</evidence>
<keyword evidence="4" id="KW-0547">Nucleotide-binding</keyword>
<dbReference type="InterPro" id="IPR050352">
    <property type="entry name" value="ABCG_transporters"/>
</dbReference>
<feature type="transmembrane region" description="Helical" evidence="8">
    <location>
        <begin position="581"/>
        <end position="602"/>
    </location>
</feature>
<feature type="transmembrane region" description="Helical" evidence="8">
    <location>
        <begin position="960"/>
        <end position="982"/>
    </location>
</feature>
<evidence type="ECO:0000313" key="10">
    <source>
        <dbReference type="EMBL" id="SMO37625.1"/>
    </source>
</evidence>
<dbReference type="SMART" id="SM00382">
    <property type="entry name" value="AAA"/>
    <property type="match status" value="1"/>
</dbReference>
<feature type="transmembrane region" description="Helical" evidence="8">
    <location>
        <begin position="668"/>
        <end position="690"/>
    </location>
</feature>
<evidence type="ECO:0000259" key="9">
    <source>
        <dbReference type="PROSITE" id="PS50893"/>
    </source>
</evidence>
<comment type="subcellular location">
    <subcellularLocation>
        <location evidence="1">Membrane</location>
        <topology evidence="1">Multi-pass membrane protein</topology>
    </subcellularLocation>
</comment>
<dbReference type="PANTHER" id="PTHR48041">
    <property type="entry name" value="ABC TRANSPORTER G FAMILY MEMBER 28"/>
    <property type="match status" value="1"/>
</dbReference>
<feature type="domain" description="ABC transporter" evidence="9">
    <location>
        <begin position="251"/>
        <end position="491"/>
    </location>
</feature>
<dbReference type="OrthoDB" id="9804819at2"/>
<keyword evidence="11" id="KW-1185">Reference proteome</keyword>
<keyword evidence="6 8" id="KW-1133">Transmembrane helix</keyword>
<keyword evidence="5" id="KW-0067">ATP-binding</keyword>
<dbReference type="EMBL" id="FXTB01000001">
    <property type="protein sequence ID" value="SMO37625.1"/>
    <property type="molecule type" value="Genomic_DNA"/>
</dbReference>
<dbReference type="InterPro" id="IPR003439">
    <property type="entry name" value="ABC_transporter-like_ATP-bd"/>
</dbReference>
<dbReference type="GO" id="GO:0140359">
    <property type="term" value="F:ABC-type transporter activity"/>
    <property type="evidence" value="ECO:0007669"/>
    <property type="project" value="InterPro"/>
</dbReference>
<dbReference type="PROSITE" id="PS50893">
    <property type="entry name" value="ABC_TRANSPORTER_2"/>
    <property type="match status" value="1"/>
</dbReference>
<keyword evidence="2" id="KW-0813">Transport</keyword>
<dbReference type="SUPFAM" id="SSF52540">
    <property type="entry name" value="P-loop containing nucleoside triphosphate hydrolases"/>
    <property type="match status" value="1"/>
</dbReference>
<dbReference type="Proteomes" id="UP000319040">
    <property type="component" value="Unassembled WGS sequence"/>
</dbReference>
<protein>
    <submittedName>
        <fullName evidence="10">ABC-type multidrug transport system, ATPase component</fullName>
    </submittedName>
</protein>
<evidence type="ECO:0000256" key="4">
    <source>
        <dbReference type="ARBA" id="ARBA00022741"/>
    </source>
</evidence>
<evidence type="ECO:0000256" key="3">
    <source>
        <dbReference type="ARBA" id="ARBA00022692"/>
    </source>
</evidence>
<evidence type="ECO:0000256" key="1">
    <source>
        <dbReference type="ARBA" id="ARBA00004141"/>
    </source>
</evidence>
<dbReference type="GO" id="GO:0016020">
    <property type="term" value="C:membrane"/>
    <property type="evidence" value="ECO:0007669"/>
    <property type="project" value="UniProtKB-SubCell"/>
</dbReference>
<dbReference type="GO" id="GO:0005524">
    <property type="term" value="F:ATP binding"/>
    <property type="evidence" value="ECO:0007669"/>
    <property type="project" value="UniProtKB-KW"/>
</dbReference>